<evidence type="ECO:0000256" key="1">
    <source>
        <dbReference type="ARBA" id="ARBA00005854"/>
    </source>
</evidence>
<dbReference type="GO" id="GO:0047545">
    <property type="term" value="F:(S)-2-hydroxyglutarate dehydrogenase activity"/>
    <property type="evidence" value="ECO:0007669"/>
    <property type="project" value="UniProtKB-ARBA"/>
</dbReference>
<keyword evidence="2" id="KW-0560">Oxidoreductase</keyword>
<evidence type="ECO:0000259" key="4">
    <source>
        <dbReference type="Pfam" id="PF02826"/>
    </source>
</evidence>
<dbReference type="InterPro" id="IPR036291">
    <property type="entry name" value="NAD(P)-bd_dom_sf"/>
</dbReference>
<comment type="caution">
    <text evidence="5">The sequence shown here is derived from an EMBL/GenBank/DDBJ whole genome shotgun (WGS) entry which is preliminary data.</text>
</comment>
<gene>
    <name evidence="5" type="ORF">AU381_15450</name>
</gene>
<dbReference type="Gene3D" id="3.40.50.720">
    <property type="entry name" value="NAD(P)-binding Rossmann-like Domain"/>
    <property type="match status" value="2"/>
</dbReference>
<dbReference type="GO" id="GO:0006564">
    <property type="term" value="P:L-serine biosynthetic process"/>
    <property type="evidence" value="ECO:0007669"/>
    <property type="project" value="UniProtKB-ARBA"/>
</dbReference>
<comment type="similarity">
    <text evidence="1">Belongs to the D-isomer specific 2-hydroxyacid dehydrogenase family.</text>
</comment>
<evidence type="ECO:0000256" key="2">
    <source>
        <dbReference type="ARBA" id="ARBA00023002"/>
    </source>
</evidence>
<dbReference type="GO" id="GO:0051287">
    <property type="term" value="F:NAD binding"/>
    <property type="evidence" value="ECO:0007669"/>
    <property type="project" value="InterPro"/>
</dbReference>
<name>A0A178Y5A5_9HYPH</name>
<dbReference type="InterPro" id="IPR006140">
    <property type="entry name" value="D-isomer_DH_NAD-bd"/>
</dbReference>
<keyword evidence="3" id="KW-0520">NAD</keyword>
<evidence type="ECO:0000313" key="6">
    <source>
        <dbReference type="Proteomes" id="UP000094025"/>
    </source>
</evidence>
<dbReference type="PANTHER" id="PTHR43761:SF1">
    <property type="entry name" value="D-ISOMER SPECIFIC 2-HYDROXYACID DEHYDROGENASE CATALYTIC DOMAIN-CONTAINING PROTEIN-RELATED"/>
    <property type="match status" value="1"/>
</dbReference>
<dbReference type="PANTHER" id="PTHR43761">
    <property type="entry name" value="D-ISOMER SPECIFIC 2-HYDROXYACID DEHYDROGENASE FAMILY PROTEIN (AFU_ORTHOLOGUE AFUA_1G13630)"/>
    <property type="match status" value="1"/>
</dbReference>
<organism evidence="5 6">
    <name type="scientific">Sinorhizobium glycinis</name>
    <dbReference type="NCBI Taxonomy" id="1472378"/>
    <lineage>
        <taxon>Bacteria</taxon>
        <taxon>Pseudomonadati</taxon>
        <taxon>Pseudomonadota</taxon>
        <taxon>Alphaproteobacteria</taxon>
        <taxon>Hyphomicrobiales</taxon>
        <taxon>Rhizobiaceae</taxon>
        <taxon>Sinorhizobium/Ensifer group</taxon>
        <taxon>Sinorhizobium</taxon>
    </lineage>
</organism>
<sequence>MTRPAIAFAMQPGKTEHVLTPELLMRIDGLARILDPRPMTTFGDSRANRLLAEAEILMTGWGAPQFDADALRSASHLRLIVHAAGTVKGLTDTNVFDAGITVSHAAEANAVPVAEFTLAAIIFAGKQVFRFRDLYAADRGRERTQLLQGQAIGNYRRTVGIVGASRIGRRVIELLRHFDYRVLLYDPLVGQESASGLGVEKVDLDTLMANSDVVSLHAPALPETSHMIDARRLSLMKDGATLINTARGVLIDEVALINRLRTGAINAVIDVTHPEVPEEASPLYDLPNVFLTPHIAGAIGLERTRLGEMAVDEIERFIEGRPLLFEIRKGDLERMA</sequence>
<dbReference type="Proteomes" id="UP000094025">
    <property type="component" value="Unassembled WGS sequence"/>
</dbReference>
<dbReference type="STRING" id="1472378.AU381_15450"/>
<dbReference type="EMBL" id="LPUX01000050">
    <property type="protein sequence ID" value="OAP42576.1"/>
    <property type="molecule type" value="Genomic_DNA"/>
</dbReference>
<dbReference type="OrthoDB" id="9793626at2"/>
<feature type="domain" description="D-isomer specific 2-hydroxyacid dehydrogenase NAD-binding" evidence="4">
    <location>
        <begin position="150"/>
        <end position="296"/>
    </location>
</feature>
<dbReference type="FunFam" id="3.40.50.720:FF:000041">
    <property type="entry name" value="D-3-phosphoglycerate dehydrogenase"/>
    <property type="match status" value="1"/>
</dbReference>
<dbReference type="InterPro" id="IPR050418">
    <property type="entry name" value="D-iso_2-hydroxyacid_DH_PdxB"/>
</dbReference>
<evidence type="ECO:0000313" key="5">
    <source>
        <dbReference type="EMBL" id="OAP42576.1"/>
    </source>
</evidence>
<accession>A0A178Y5A5</accession>
<dbReference type="Pfam" id="PF02826">
    <property type="entry name" value="2-Hacid_dh_C"/>
    <property type="match status" value="1"/>
</dbReference>
<dbReference type="RefSeq" id="WP_064240417.1">
    <property type="nucleotide sequence ID" value="NZ_LPUX01000050.1"/>
</dbReference>
<keyword evidence="6" id="KW-1185">Reference proteome</keyword>
<proteinExistence type="inferred from homology"/>
<evidence type="ECO:0000256" key="3">
    <source>
        <dbReference type="ARBA" id="ARBA00023027"/>
    </source>
</evidence>
<dbReference type="SUPFAM" id="SSF51735">
    <property type="entry name" value="NAD(P)-binding Rossmann-fold domains"/>
    <property type="match status" value="1"/>
</dbReference>
<protein>
    <submittedName>
        <fullName evidence="5">Hydroxyacid dehydrogenase</fullName>
    </submittedName>
</protein>
<dbReference type="AlphaFoldDB" id="A0A178Y5A5"/>
<dbReference type="CDD" id="cd12167">
    <property type="entry name" value="2-Hacid_dh_8"/>
    <property type="match status" value="1"/>
</dbReference>
<reference evidence="5 6" key="1">
    <citation type="journal article" date="2016" name="Int. J. Syst. Evol. Microbiol.">
        <title>Ensifer glycinis sp. nov., an novel rhizobial species associated with Glycine spp.</title>
        <authorList>
            <person name="Yan H."/>
            <person name="Yan J."/>
            <person name="Sui X.H."/>
            <person name="Wang E.T."/>
            <person name="Chen W.X."/>
            <person name="Zhang X.X."/>
            <person name="Chen W.F."/>
        </authorList>
    </citation>
    <scope>NUCLEOTIDE SEQUENCE [LARGE SCALE GENOMIC DNA]</scope>
    <source>
        <strain evidence="5 6">CCBAU 23380</strain>
    </source>
</reference>
<dbReference type="SUPFAM" id="SSF52283">
    <property type="entry name" value="Formate/glycerate dehydrogenase catalytic domain-like"/>
    <property type="match status" value="1"/>
</dbReference>
<dbReference type="GO" id="GO:0004617">
    <property type="term" value="F:phosphoglycerate dehydrogenase activity"/>
    <property type="evidence" value="ECO:0007669"/>
    <property type="project" value="UniProtKB-ARBA"/>
</dbReference>